<feature type="domain" description="NADP-dependent oxidoreductase" evidence="1">
    <location>
        <begin position="15"/>
        <end position="286"/>
    </location>
</feature>
<dbReference type="RefSeq" id="WP_101442946.1">
    <property type="nucleotide sequence ID" value="NZ_PJMU01000001.1"/>
</dbReference>
<dbReference type="Proteomes" id="UP000233782">
    <property type="component" value="Unassembled WGS sequence"/>
</dbReference>
<dbReference type="CDD" id="cd19086">
    <property type="entry name" value="AKR_AKR11C1"/>
    <property type="match status" value="1"/>
</dbReference>
<evidence type="ECO:0000259" key="1">
    <source>
        <dbReference type="Pfam" id="PF00248"/>
    </source>
</evidence>
<dbReference type="PRINTS" id="PR00069">
    <property type="entry name" value="ALDKETRDTASE"/>
</dbReference>
<sequence length="298" mass="33286">MNYKQLGKSDLRISEIAFGCMSLGRDQAADVKLLHKALEQGINFFDTADLYEKGANEETVGKALAGMRDNVIIATKVGNQWRPDRNGWDWNPSKTYILKAVEESLKRLQTDYIDLYQLHGGTIDDPIDETIEAFELLKQQGKIRHYGISSIRPNVIREYVKRSNIASVMLQYSLLDRRPEEAVLDLLQKEGIGVLARGSLAQGLLAGKPAKAYLGYTSEEVDQAIEAVNTVAQSVRHPAAVALHYTLHHPAVTAAVLGIRTREQLDEALQAASSPKLRLNEIEILRQTLPANRYSDHR</sequence>
<evidence type="ECO:0000313" key="2">
    <source>
        <dbReference type="EMBL" id="PKV75739.1"/>
    </source>
</evidence>
<dbReference type="GO" id="GO:0016491">
    <property type="term" value="F:oxidoreductase activity"/>
    <property type="evidence" value="ECO:0007669"/>
    <property type="project" value="InterPro"/>
</dbReference>
<dbReference type="InterPro" id="IPR023210">
    <property type="entry name" value="NADP_OxRdtase_dom"/>
</dbReference>
<gene>
    <name evidence="2" type="ORF">BD749_0685</name>
</gene>
<dbReference type="OrthoDB" id="9773828at2"/>
<dbReference type="PANTHER" id="PTHR43312:SF1">
    <property type="entry name" value="NADP-DEPENDENT OXIDOREDUCTASE DOMAIN-CONTAINING PROTEIN"/>
    <property type="match status" value="1"/>
</dbReference>
<dbReference type="EMBL" id="PJMU01000001">
    <property type="protein sequence ID" value="PKV75739.1"/>
    <property type="molecule type" value="Genomic_DNA"/>
</dbReference>
<dbReference type="Pfam" id="PF00248">
    <property type="entry name" value="Aldo_ket_red"/>
    <property type="match status" value="1"/>
</dbReference>
<keyword evidence="3" id="KW-1185">Reference proteome</keyword>
<reference evidence="2 3" key="1">
    <citation type="submission" date="2017-12" db="EMBL/GenBank/DDBJ databases">
        <title>Genomic Encyclopedia of Type Strains, Phase III (KMG-III): the genomes of soil and plant-associated and newly described type strains.</title>
        <authorList>
            <person name="Whitman W."/>
        </authorList>
    </citation>
    <scope>NUCLEOTIDE SEQUENCE [LARGE SCALE GENOMIC DNA]</scope>
    <source>
        <strain evidence="2 3">LP43</strain>
    </source>
</reference>
<dbReference type="InterPro" id="IPR020471">
    <property type="entry name" value="AKR"/>
</dbReference>
<dbReference type="PANTHER" id="PTHR43312">
    <property type="entry name" value="D-THREO-ALDOSE 1-DEHYDROGENASE"/>
    <property type="match status" value="1"/>
</dbReference>
<proteinExistence type="predicted"/>
<comment type="caution">
    <text evidence="2">The sequence shown here is derived from an EMBL/GenBank/DDBJ whole genome shotgun (WGS) entry which is preliminary data.</text>
</comment>
<protein>
    <submittedName>
        <fullName evidence="2">Aryl-alcohol dehydrogenase-like predicted oxidoreductase</fullName>
    </submittedName>
</protein>
<dbReference type="InterPro" id="IPR053135">
    <property type="entry name" value="AKR2_Oxidoreductase"/>
</dbReference>
<dbReference type="SUPFAM" id="SSF51430">
    <property type="entry name" value="NAD(P)-linked oxidoreductase"/>
    <property type="match status" value="1"/>
</dbReference>
<accession>A0A2N3V281</accession>
<evidence type="ECO:0000313" key="3">
    <source>
        <dbReference type="Proteomes" id="UP000233782"/>
    </source>
</evidence>
<organism evidence="2 3">
    <name type="scientific">Pontibacter ramchanderi</name>
    <dbReference type="NCBI Taxonomy" id="1179743"/>
    <lineage>
        <taxon>Bacteria</taxon>
        <taxon>Pseudomonadati</taxon>
        <taxon>Bacteroidota</taxon>
        <taxon>Cytophagia</taxon>
        <taxon>Cytophagales</taxon>
        <taxon>Hymenobacteraceae</taxon>
        <taxon>Pontibacter</taxon>
    </lineage>
</organism>
<dbReference type="InterPro" id="IPR036812">
    <property type="entry name" value="NAD(P)_OxRdtase_dom_sf"/>
</dbReference>
<dbReference type="Gene3D" id="3.20.20.100">
    <property type="entry name" value="NADP-dependent oxidoreductase domain"/>
    <property type="match status" value="1"/>
</dbReference>
<name>A0A2N3V281_9BACT</name>
<dbReference type="AlphaFoldDB" id="A0A2N3V281"/>